<evidence type="ECO:0000313" key="2">
    <source>
        <dbReference type="EMBL" id="PPC78441.1"/>
    </source>
</evidence>
<dbReference type="GO" id="GO:0008218">
    <property type="term" value="P:bioluminescence"/>
    <property type="evidence" value="ECO:0007669"/>
    <property type="project" value="InterPro"/>
</dbReference>
<evidence type="ECO:0000313" key="3">
    <source>
        <dbReference type="Proteomes" id="UP000238196"/>
    </source>
</evidence>
<dbReference type="GO" id="GO:0003995">
    <property type="term" value="F:acyl-CoA dehydrogenase activity"/>
    <property type="evidence" value="ECO:0007669"/>
    <property type="project" value="InterPro"/>
</dbReference>
<keyword evidence="1" id="KW-0521">NADP</keyword>
<reference evidence="2 3" key="1">
    <citation type="submission" date="2018-02" db="EMBL/GenBank/DDBJ databases">
        <title>novel marine gammaproteobacteria from coastal saline agro ecosystem.</title>
        <authorList>
            <person name="Krishnan R."/>
            <person name="Ramesh Kumar N."/>
        </authorList>
    </citation>
    <scope>NUCLEOTIDE SEQUENCE [LARGE SCALE GENOMIC DNA]</scope>
    <source>
        <strain evidence="2 3">228</strain>
    </source>
</reference>
<evidence type="ECO:0000256" key="1">
    <source>
        <dbReference type="ARBA" id="ARBA00022857"/>
    </source>
</evidence>
<protein>
    <recommendedName>
        <fullName evidence="4">Long-chain-fatty-acyl-CoA reductase</fullName>
    </recommendedName>
</protein>
<dbReference type="InterPro" id="IPR008670">
    <property type="entry name" value="CoA_reduct_LuxC"/>
</dbReference>
<dbReference type="InterPro" id="IPR016161">
    <property type="entry name" value="Ald_DH/histidinol_DH"/>
</dbReference>
<dbReference type="OrthoDB" id="580775at2"/>
<sequence>MQIVFPRQADNELLQRLAPATPFHSDSTALLEMLGRSCLHSQSAPLAALGFWLRPAHLKQMQLHAVQNIRPRGRVVQIAPGNVDTLFIYVALLALWLGNVVVVRLSSRGGDDEGELLMLLEGLRQQPQYADALSRLVLLRCEYEDPEWLKCLTAADMRIFWGSDQTLLKLASLPKAPHCQDLAFGHKHSLCLLNAAAILADRDGDWAGRFVRDTLEFEQQGCTSPRTLIWLGTPDAVNEAKQCFWQGVNAFVRSQPKESAAARRYQLSEAGAMERLIGLQQLALNGALITASQQQGRFVTVPVDGLNLSQEQGHPAQGVLFEWQIDSLSMLLPELRPHHQTLGFYGFQRDELVAWAVSHAVAGLDRIEPLGQALVFHPIWDGSNLIQQLVRQLR</sequence>
<name>A0A2S5KUA4_9PROT</name>
<dbReference type="Pfam" id="PF05893">
    <property type="entry name" value="LuxC"/>
    <property type="match status" value="1"/>
</dbReference>
<evidence type="ECO:0008006" key="4">
    <source>
        <dbReference type="Google" id="ProtNLM"/>
    </source>
</evidence>
<organism evidence="2 3">
    <name type="scientific">Proteobacteria bacterium 228</name>
    <dbReference type="NCBI Taxonomy" id="2083153"/>
    <lineage>
        <taxon>Bacteria</taxon>
        <taxon>Pseudomonadati</taxon>
        <taxon>Pseudomonadota</taxon>
    </lineage>
</organism>
<dbReference type="EMBL" id="PRLP01000015">
    <property type="protein sequence ID" value="PPC78441.1"/>
    <property type="molecule type" value="Genomic_DNA"/>
</dbReference>
<proteinExistence type="predicted"/>
<comment type="caution">
    <text evidence="2">The sequence shown here is derived from an EMBL/GenBank/DDBJ whole genome shotgun (WGS) entry which is preliminary data.</text>
</comment>
<dbReference type="SUPFAM" id="SSF53720">
    <property type="entry name" value="ALDH-like"/>
    <property type="match status" value="1"/>
</dbReference>
<dbReference type="AlphaFoldDB" id="A0A2S5KUA4"/>
<dbReference type="Proteomes" id="UP000238196">
    <property type="component" value="Unassembled WGS sequence"/>
</dbReference>
<accession>A0A2S5KUA4</accession>
<gene>
    <name evidence="2" type="ORF">C4K68_05155</name>
</gene>